<gene>
    <name evidence="8" type="ORF">SAMN04490355_101788</name>
</gene>
<dbReference type="OrthoDB" id="9802328at2"/>
<dbReference type="Proteomes" id="UP000199520">
    <property type="component" value="Unassembled WGS sequence"/>
</dbReference>
<evidence type="ECO:0000313" key="9">
    <source>
        <dbReference type="Proteomes" id="UP000199520"/>
    </source>
</evidence>
<dbReference type="CDD" id="cd00609">
    <property type="entry name" value="AAT_like"/>
    <property type="match status" value="1"/>
</dbReference>
<sequence>MAVTFAKRMKTLRASEIREILKITQREEVLSFAGGLPAPELFPVEELKEISIRILEQMGREALQYSTTEGYKPLREKIAERMNRKFKTSVTADNIVITCGSQQALDLSGKLFLDEGDLVLCESPTYLAAISALKAYGPRFIKVPTDDQGMIIEELEKIIAAQKSIKLIYVIPDFQNPTGKTWSLERRRDFMKLLQQYNIPVIEDNPYGELRFENEILPSLKSMDRSGNVIFTSTFSKTFCPGLRIGWVAADAEFIEKYVLVKQGTDLCTSIRSQMEISAYMDVFDFEAHIEKLVAVYRKRRDVMVEELRKTMPQGVRFTHPQGGLFLWVELPEHIKAIDLLHDCLKNNVAFVPGDSFFPNGGVENTFRLNYSNMSEKKIIEGIQRLSQAIKKCNDIKNS</sequence>
<dbReference type="InterPro" id="IPR015424">
    <property type="entry name" value="PyrdxlP-dep_Trfase"/>
</dbReference>
<evidence type="ECO:0000256" key="1">
    <source>
        <dbReference type="ARBA" id="ARBA00001933"/>
    </source>
</evidence>
<comment type="similarity">
    <text evidence="2">Belongs to the class-I pyridoxal-phosphate-dependent aminotransferase family.</text>
</comment>
<dbReference type="Gene3D" id="3.90.1150.10">
    <property type="entry name" value="Aspartate Aminotransferase, domain 1"/>
    <property type="match status" value="1"/>
</dbReference>
<dbReference type="SUPFAM" id="SSF53383">
    <property type="entry name" value="PLP-dependent transferases"/>
    <property type="match status" value="1"/>
</dbReference>
<reference evidence="9" key="1">
    <citation type="submission" date="2016-10" db="EMBL/GenBank/DDBJ databases">
        <authorList>
            <person name="Varghese N."/>
            <person name="Submissions S."/>
        </authorList>
    </citation>
    <scope>NUCLEOTIDE SEQUENCE [LARGE SCALE GENOMIC DNA]</scope>
    <source>
        <strain evidence="9">DSM 13327</strain>
    </source>
</reference>
<comment type="cofactor">
    <cofactor evidence="1">
        <name>pyridoxal 5'-phosphate</name>
        <dbReference type="ChEBI" id="CHEBI:597326"/>
    </cofactor>
</comment>
<dbReference type="PANTHER" id="PTHR42790:SF19">
    <property type="entry name" value="KYNURENINE_ALPHA-AMINOADIPATE AMINOTRANSFERASE, MITOCHONDRIAL"/>
    <property type="match status" value="1"/>
</dbReference>
<dbReference type="AlphaFoldDB" id="A0A1I4KH39"/>
<dbReference type="Pfam" id="PF00155">
    <property type="entry name" value="Aminotran_1_2"/>
    <property type="match status" value="1"/>
</dbReference>
<keyword evidence="9" id="KW-1185">Reference proteome</keyword>
<dbReference type="GO" id="GO:0030170">
    <property type="term" value="F:pyridoxal phosphate binding"/>
    <property type="evidence" value="ECO:0007669"/>
    <property type="project" value="InterPro"/>
</dbReference>
<dbReference type="GO" id="GO:1901605">
    <property type="term" value="P:alpha-amino acid metabolic process"/>
    <property type="evidence" value="ECO:0007669"/>
    <property type="project" value="TreeGrafter"/>
</dbReference>
<keyword evidence="6" id="KW-0663">Pyridoxal phosphate</keyword>
<comment type="subunit">
    <text evidence="3">Homodimer.</text>
</comment>
<evidence type="ECO:0000313" key="8">
    <source>
        <dbReference type="EMBL" id="SFL78058.1"/>
    </source>
</evidence>
<feature type="domain" description="Aminotransferase class I/classII large" evidence="7">
    <location>
        <begin position="43"/>
        <end position="386"/>
    </location>
</feature>
<dbReference type="InterPro" id="IPR050859">
    <property type="entry name" value="Class-I_PLP-dep_aminotransf"/>
</dbReference>
<dbReference type="STRING" id="1123291.SAMN04490355_101788"/>
<dbReference type="FunFam" id="3.40.640.10:FF:000053">
    <property type="entry name" value="Aminotransferase, class I"/>
    <property type="match status" value="1"/>
</dbReference>
<keyword evidence="4" id="KW-0032">Aminotransferase</keyword>
<evidence type="ECO:0000256" key="5">
    <source>
        <dbReference type="ARBA" id="ARBA00022679"/>
    </source>
</evidence>
<accession>A0A1I4KH39</accession>
<evidence type="ECO:0000259" key="7">
    <source>
        <dbReference type="Pfam" id="PF00155"/>
    </source>
</evidence>
<dbReference type="PANTHER" id="PTHR42790">
    <property type="entry name" value="AMINOTRANSFERASE"/>
    <property type="match status" value="1"/>
</dbReference>
<evidence type="ECO:0000256" key="2">
    <source>
        <dbReference type="ARBA" id="ARBA00007441"/>
    </source>
</evidence>
<evidence type="ECO:0000256" key="4">
    <source>
        <dbReference type="ARBA" id="ARBA00022576"/>
    </source>
</evidence>
<dbReference type="GO" id="GO:0008483">
    <property type="term" value="F:transaminase activity"/>
    <property type="evidence" value="ECO:0007669"/>
    <property type="project" value="UniProtKB-KW"/>
</dbReference>
<organism evidence="8 9">
    <name type="scientific">Pelosinus propionicus DSM 13327</name>
    <dbReference type="NCBI Taxonomy" id="1123291"/>
    <lineage>
        <taxon>Bacteria</taxon>
        <taxon>Bacillati</taxon>
        <taxon>Bacillota</taxon>
        <taxon>Negativicutes</taxon>
        <taxon>Selenomonadales</taxon>
        <taxon>Sporomusaceae</taxon>
        <taxon>Pelosinus</taxon>
    </lineage>
</organism>
<name>A0A1I4KH39_9FIRM</name>
<evidence type="ECO:0000256" key="6">
    <source>
        <dbReference type="ARBA" id="ARBA00022898"/>
    </source>
</evidence>
<protein>
    <submittedName>
        <fullName evidence="8">2-aminoadipate transaminase</fullName>
    </submittedName>
</protein>
<evidence type="ECO:0000256" key="3">
    <source>
        <dbReference type="ARBA" id="ARBA00011738"/>
    </source>
</evidence>
<dbReference type="EMBL" id="FOTS01000017">
    <property type="protein sequence ID" value="SFL78058.1"/>
    <property type="molecule type" value="Genomic_DNA"/>
</dbReference>
<dbReference type="InterPro" id="IPR015421">
    <property type="entry name" value="PyrdxlP-dep_Trfase_major"/>
</dbReference>
<dbReference type="InterPro" id="IPR015422">
    <property type="entry name" value="PyrdxlP-dep_Trfase_small"/>
</dbReference>
<keyword evidence="5" id="KW-0808">Transferase</keyword>
<dbReference type="RefSeq" id="WP_090936801.1">
    <property type="nucleotide sequence ID" value="NZ_FOTS01000017.1"/>
</dbReference>
<dbReference type="InterPro" id="IPR004839">
    <property type="entry name" value="Aminotransferase_I/II_large"/>
</dbReference>
<dbReference type="Gene3D" id="3.40.640.10">
    <property type="entry name" value="Type I PLP-dependent aspartate aminotransferase-like (Major domain)"/>
    <property type="match status" value="1"/>
</dbReference>
<proteinExistence type="inferred from homology"/>